<sequence>MKKLTQIFIIAVAFYLFGVIAPAYGYEKTADSSARIFEVSQLRGGSEEAGLMSQNDNYLPALAIRVVLHRYGSPLAQEAEYFVYAARKNSLEPYMLPAIAGVESGFGQALIRDSYNPFGWGGGRIYFDSWKHGISIVGEALHTRYIMRGAQSVHDIGPRYAGGSQTWAPKVLAYIHAFEEEETRLRRLSVL</sequence>
<name>A0A1F7HLH5_9BACT</name>
<dbReference type="SUPFAM" id="SSF53955">
    <property type="entry name" value="Lysozyme-like"/>
    <property type="match status" value="1"/>
</dbReference>
<organism evidence="1 2">
    <name type="scientific">Candidatus Roizmanbacteria bacterium RIFCSPHIGHO2_02_FULL_43_11</name>
    <dbReference type="NCBI Taxonomy" id="1802043"/>
    <lineage>
        <taxon>Bacteria</taxon>
        <taxon>Candidatus Roizmaniibacteriota</taxon>
    </lineage>
</organism>
<evidence type="ECO:0008006" key="3">
    <source>
        <dbReference type="Google" id="ProtNLM"/>
    </source>
</evidence>
<accession>A0A1F7HLH5</accession>
<evidence type="ECO:0000313" key="2">
    <source>
        <dbReference type="Proteomes" id="UP000178098"/>
    </source>
</evidence>
<dbReference type="AlphaFoldDB" id="A0A1F7HLH5"/>
<proteinExistence type="predicted"/>
<dbReference type="InterPro" id="IPR023346">
    <property type="entry name" value="Lysozyme-like_dom_sf"/>
</dbReference>
<evidence type="ECO:0000313" key="1">
    <source>
        <dbReference type="EMBL" id="OGK32061.1"/>
    </source>
</evidence>
<gene>
    <name evidence="1" type="ORF">A3D08_01340</name>
</gene>
<reference evidence="1 2" key="1">
    <citation type="journal article" date="2016" name="Nat. Commun.">
        <title>Thousands of microbial genomes shed light on interconnected biogeochemical processes in an aquifer system.</title>
        <authorList>
            <person name="Anantharaman K."/>
            <person name="Brown C.T."/>
            <person name="Hug L.A."/>
            <person name="Sharon I."/>
            <person name="Castelle C.J."/>
            <person name="Probst A.J."/>
            <person name="Thomas B.C."/>
            <person name="Singh A."/>
            <person name="Wilkins M.J."/>
            <person name="Karaoz U."/>
            <person name="Brodie E.L."/>
            <person name="Williams K.H."/>
            <person name="Hubbard S.S."/>
            <person name="Banfield J.F."/>
        </authorList>
    </citation>
    <scope>NUCLEOTIDE SEQUENCE [LARGE SCALE GENOMIC DNA]</scope>
</reference>
<dbReference type="EMBL" id="MFZT01000002">
    <property type="protein sequence ID" value="OGK32061.1"/>
    <property type="molecule type" value="Genomic_DNA"/>
</dbReference>
<comment type="caution">
    <text evidence="1">The sequence shown here is derived from an EMBL/GenBank/DDBJ whole genome shotgun (WGS) entry which is preliminary data.</text>
</comment>
<protein>
    <recommendedName>
        <fullName evidence="3">Mannosyl-glycoprotein endo-beta-N-acetylglucosamidase-like domain-containing protein</fullName>
    </recommendedName>
</protein>
<dbReference type="Proteomes" id="UP000178098">
    <property type="component" value="Unassembled WGS sequence"/>
</dbReference>